<name>A0A1I7X5H7_HETBA</name>
<reference evidence="3" key="1">
    <citation type="submission" date="2016-11" db="UniProtKB">
        <authorList>
            <consortium name="WormBaseParasite"/>
        </authorList>
    </citation>
    <scope>IDENTIFICATION</scope>
</reference>
<organism evidence="2 3">
    <name type="scientific">Heterorhabditis bacteriophora</name>
    <name type="common">Entomopathogenic nematode worm</name>
    <dbReference type="NCBI Taxonomy" id="37862"/>
    <lineage>
        <taxon>Eukaryota</taxon>
        <taxon>Metazoa</taxon>
        <taxon>Ecdysozoa</taxon>
        <taxon>Nematoda</taxon>
        <taxon>Chromadorea</taxon>
        <taxon>Rhabditida</taxon>
        <taxon>Rhabditina</taxon>
        <taxon>Rhabditomorpha</taxon>
        <taxon>Strongyloidea</taxon>
        <taxon>Heterorhabditidae</taxon>
        <taxon>Heterorhabditis</taxon>
    </lineage>
</organism>
<sequence length="84" mass="9711">MLKYSSAVILVLLAIAFSDIYGFREIDCDVLEACSGNINCLNFFVYKMKLDYCLTNGEREFKTSKRTGRLKIRDILLNSYLNRV</sequence>
<evidence type="ECO:0000256" key="1">
    <source>
        <dbReference type="SAM" id="SignalP"/>
    </source>
</evidence>
<feature type="chain" id="PRO_5009310982" evidence="1">
    <location>
        <begin position="23"/>
        <end position="84"/>
    </location>
</feature>
<accession>A0A1I7X5H7</accession>
<proteinExistence type="predicted"/>
<protein>
    <submittedName>
        <fullName evidence="3">Nodule Cysteine-Rich (NCR) secreted peptide</fullName>
    </submittedName>
</protein>
<evidence type="ECO:0000313" key="3">
    <source>
        <dbReference type="WBParaSite" id="Hba_12641"/>
    </source>
</evidence>
<keyword evidence="1" id="KW-0732">Signal</keyword>
<feature type="signal peptide" evidence="1">
    <location>
        <begin position="1"/>
        <end position="22"/>
    </location>
</feature>
<dbReference type="WBParaSite" id="Hba_12641">
    <property type="protein sequence ID" value="Hba_12641"/>
    <property type="gene ID" value="Hba_12641"/>
</dbReference>
<keyword evidence="2" id="KW-1185">Reference proteome</keyword>
<evidence type="ECO:0000313" key="2">
    <source>
        <dbReference type="Proteomes" id="UP000095283"/>
    </source>
</evidence>
<dbReference type="Proteomes" id="UP000095283">
    <property type="component" value="Unplaced"/>
</dbReference>
<dbReference type="AlphaFoldDB" id="A0A1I7X5H7"/>